<reference evidence="1 2" key="1">
    <citation type="submission" date="2018-06" db="EMBL/GenBank/DDBJ databases">
        <title>Streptacidiphilus pinicola sp. nov., isolated from pine grove soil.</title>
        <authorList>
            <person name="Roh S.G."/>
            <person name="Park S."/>
            <person name="Kim M.-K."/>
            <person name="Yun B.-R."/>
            <person name="Park J."/>
            <person name="Kim M.J."/>
            <person name="Kim Y.S."/>
            <person name="Kim S.B."/>
        </authorList>
    </citation>
    <scope>NUCLEOTIDE SEQUENCE [LARGE SCALE GENOMIC DNA]</scope>
    <source>
        <strain evidence="1 2">MMS16-CNU450</strain>
    </source>
</reference>
<dbReference type="OrthoDB" id="3276909at2"/>
<dbReference type="RefSeq" id="WP_111504950.1">
    <property type="nucleotide sequence ID" value="NZ_QKYN01000110.1"/>
</dbReference>
<dbReference type="Proteomes" id="UP000248889">
    <property type="component" value="Unassembled WGS sequence"/>
</dbReference>
<name>A0A2X0IGU7_9ACTN</name>
<evidence type="ECO:0000313" key="2">
    <source>
        <dbReference type="Proteomes" id="UP000248889"/>
    </source>
</evidence>
<accession>A0A2X0IGU7</accession>
<keyword evidence="2" id="KW-1185">Reference proteome</keyword>
<dbReference type="AlphaFoldDB" id="A0A2X0IGU7"/>
<dbReference type="EMBL" id="QKYN01000110">
    <property type="protein sequence ID" value="RAG82631.1"/>
    <property type="molecule type" value="Genomic_DNA"/>
</dbReference>
<gene>
    <name evidence="1" type="ORF">DN069_26275</name>
</gene>
<sequence length="466" mass="50470">MATQPAYGDFPPPSRWLQLWRRVREFAVPPSMIETAGARRAAGDWGGACAAARVDVDLNLRTVASRHGSDVAAQIRDDLRHLAPDLLRWHMPRIVPDGLLRPGLTVGLACYARPDAGPPLHLVARTSPGWADAGQRFSLAIWDPTRPLADVGLHPHPRPGRRFRLDLHRHLWDVRRTDELRARSGAELADPEGPERWAAEAAILLRAEAGSSWNGAPFGPQDGPRDARGRVGVRIGSRRLLVLDTATGSGTPPVLSASARSREAGLPLLPDASIWTPPDLALLRAGLVDADALHPFVASALAPGHKSAGPRAGAEKAPGQQIVECRGSRHRIAVVDGVLSPLDHDPDELRREELLIALGGPPLPCLRTIDLVHRGPDCLDDVRGRLDHGDLAGAIDVVEALLGPDAVLRDGALRDELAEAALRRIDHGLYRAGLIASRTKNAPRPPRRDVPARRFLRSRPRYGIAR</sequence>
<comment type="caution">
    <text evidence="1">The sequence shown here is derived from an EMBL/GenBank/DDBJ whole genome shotgun (WGS) entry which is preliminary data.</text>
</comment>
<organism evidence="1 2">
    <name type="scientific">Streptacidiphilus pinicola</name>
    <dbReference type="NCBI Taxonomy" id="2219663"/>
    <lineage>
        <taxon>Bacteria</taxon>
        <taxon>Bacillati</taxon>
        <taxon>Actinomycetota</taxon>
        <taxon>Actinomycetes</taxon>
        <taxon>Kitasatosporales</taxon>
        <taxon>Streptomycetaceae</taxon>
        <taxon>Streptacidiphilus</taxon>
    </lineage>
</organism>
<protein>
    <submittedName>
        <fullName evidence="1">Uncharacterized protein</fullName>
    </submittedName>
</protein>
<proteinExistence type="predicted"/>
<evidence type="ECO:0000313" key="1">
    <source>
        <dbReference type="EMBL" id="RAG82631.1"/>
    </source>
</evidence>